<dbReference type="GO" id="GO:0004775">
    <property type="term" value="F:succinate-CoA ligase (ADP-forming) activity"/>
    <property type="evidence" value="ECO:0007669"/>
    <property type="project" value="TreeGrafter"/>
</dbReference>
<keyword evidence="6 12" id="KW-0547">Nucleotide-binding</keyword>
<dbReference type="GO" id="GO:0042709">
    <property type="term" value="C:succinate-CoA ligase complex"/>
    <property type="evidence" value="ECO:0007669"/>
    <property type="project" value="TreeGrafter"/>
</dbReference>
<evidence type="ECO:0000256" key="6">
    <source>
        <dbReference type="ARBA" id="ARBA00022741"/>
    </source>
</evidence>
<dbReference type="FunFam" id="3.30.1490.20:FF:000004">
    <property type="entry name" value="Succinate--CoA ligase [ADP-forming] subunit beta, mitochondrial"/>
    <property type="match status" value="1"/>
</dbReference>
<keyword evidence="7" id="KW-0067">ATP-binding</keyword>
<dbReference type="SUPFAM" id="SSF52210">
    <property type="entry name" value="Succinyl-CoA synthetase domains"/>
    <property type="match status" value="1"/>
</dbReference>
<evidence type="ECO:0000256" key="2">
    <source>
        <dbReference type="ARBA" id="ARBA00005064"/>
    </source>
</evidence>
<dbReference type="GO" id="GO:0006099">
    <property type="term" value="P:tricarboxylic acid cycle"/>
    <property type="evidence" value="ECO:0007669"/>
    <property type="project" value="UniProtKB-UniPathway"/>
</dbReference>
<comment type="caution">
    <text evidence="15">The sequence shown here is derived from an EMBL/GenBank/DDBJ whole genome shotgun (WGS) entry which is preliminary data.</text>
</comment>
<comment type="pathway">
    <text evidence="2">Carbohydrate metabolism; tricarboxylic acid cycle; succinate from succinyl-CoA (ligase route): step 1/1.</text>
</comment>
<feature type="domain" description="ATP-grasp fold succinyl-CoA synthetase-type" evidence="14">
    <location>
        <begin position="24"/>
        <end position="230"/>
    </location>
</feature>
<dbReference type="InterPro" id="IPR034723">
    <property type="entry name" value="Succ_CoA_betaA_euk"/>
</dbReference>
<evidence type="ECO:0000256" key="3">
    <source>
        <dbReference type="ARBA" id="ARBA00022532"/>
    </source>
</evidence>
<dbReference type="OrthoDB" id="1552at2759"/>
<dbReference type="PANTHER" id="PTHR11815:SF1">
    <property type="entry name" value="SUCCINATE--COA LIGASE [ADP-FORMING] SUBUNIT BETA, MITOCHONDRIAL"/>
    <property type="match status" value="1"/>
</dbReference>
<dbReference type="GO" id="GO:0005739">
    <property type="term" value="C:mitochondrion"/>
    <property type="evidence" value="ECO:0007669"/>
    <property type="project" value="InterPro"/>
</dbReference>
<dbReference type="STRING" id="765915.A0A1Y2HA18"/>
<keyword evidence="10" id="KW-0496">Mitochondrion</keyword>
<dbReference type="FunFam" id="3.40.50.261:FF:000001">
    <property type="entry name" value="Succinate--CoA ligase [ADP-forming] subunit beta"/>
    <property type="match status" value="1"/>
</dbReference>
<keyword evidence="16" id="KW-1185">Reference proteome</keyword>
<feature type="domain" description="ATP-citrate synthase/succinyl-CoA ligase C-terminal" evidence="13">
    <location>
        <begin position="290"/>
        <end position="410"/>
    </location>
</feature>
<dbReference type="PROSITE" id="PS01217">
    <property type="entry name" value="SUCCINYL_COA_LIG_3"/>
    <property type="match status" value="1"/>
</dbReference>
<dbReference type="SUPFAM" id="SSF56059">
    <property type="entry name" value="Glutathione synthetase ATP-binding domain-like"/>
    <property type="match status" value="1"/>
</dbReference>
<dbReference type="PANTHER" id="PTHR11815">
    <property type="entry name" value="SUCCINYL-COA SYNTHETASE BETA CHAIN"/>
    <property type="match status" value="1"/>
</dbReference>
<evidence type="ECO:0000256" key="12">
    <source>
        <dbReference type="RuleBase" id="RU361258"/>
    </source>
</evidence>
<keyword evidence="3" id="KW-0816">Tricarboxylic acid cycle</keyword>
<dbReference type="Gene3D" id="3.30.1490.20">
    <property type="entry name" value="ATP-grasp fold, A domain"/>
    <property type="match status" value="1"/>
</dbReference>
<dbReference type="HAMAP" id="MF_00558">
    <property type="entry name" value="Succ_CoA_beta"/>
    <property type="match status" value="1"/>
</dbReference>
<dbReference type="Pfam" id="PF00549">
    <property type="entry name" value="Ligase_CoA"/>
    <property type="match status" value="1"/>
</dbReference>
<dbReference type="AlphaFoldDB" id="A0A1Y2HA18"/>
<dbReference type="Gene3D" id="3.30.470.20">
    <property type="entry name" value="ATP-grasp fold, B domain"/>
    <property type="match status" value="1"/>
</dbReference>
<dbReference type="NCBIfam" id="TIGR01016">
    <property type="entry name" value="sucCoAbeta"/>
    <property type="match status" value="1"/>
</dbReference>
<gene>
    <name evidence="15" type="ORF">BCR44DRAFT_1487808</name>
</gene>
<dbReference type="GO" id="GO:0046872">
    <property type="term" value="F:metal ion binding"/>
    <property type="evidence" value="ECO:0007669"/>
    <property type="project" value="UniProtKB-KW"/>
</dbReference>
<evidence type="ECO:0000313" key="16">
    <source>
        <dbReference type="Proteomes" id="UP000193411"/>
    </source>
</evidence>
<evidence type="ECO:0000259" key="14">
    <source>
        <dbReference type="Pfam" id="PF08442"/>
    </source>
</evidence>
<comment type="subunit">
    <text evidence="11">Heterodimer of an alpha and a beta subunit. The beta subunit determines specificity for GTP.</text>
</comment>
<comment type="cofactor">
    <cofactor evidence="1">
        <name>Mg(2+)</name>
        <dbReference type="ChEBI" id="CHEBI:18420"/>
    </cofactor>
</comment>
<accession>A0A1Y2HA18</accession>
<keyword evidence="4 12" id="KW-0436">Ligase</keyword>
<dbReference type="FunFam" id="3.30.470.20:FF:000002">
    <property type="entry name" value="Succinate--CoA ligase [ADP-forming] subunit beta"/>
    <property type="match status" value="1"/>
</dbReference>
<evidence type="ECO:0000256" key="8">
    <source>
        <dbReference type="ARBA" id="ARBA00022842"/>
    </source>
</evidence>
<evidence type="ECO:0000256" key="9">
    <source>
        <dbReference type="ARBA" id="ARBA00022946"/>
    </source>
</evidence>
<dbReference type="InterPro" id="IPR016102">
    <property type="entry name" value="Succinyl-CoA_synth-like"/>
</dbReference>
<dbReference type="PIRSF" id="PIRSF001554">
    <property type="entry name" value="SucCS_beta"/>
    <property type="match status" value="1"/>
</dbReference>
<evidence type="ECO:0000256" key="10">
    <source>
        <dbReference type="ARBA" id="ARBA00023128"/>
    </source>
</evidence>
<dbReference type="UniPathway" id="UPA00223">
    <property type="reaction ID" value="UER00999"/>
</dbReference>
<comment type="similarity">
    <text evidence="12">Belongs to the succinate/malate CoA ligase beta subunit family.</text>
</comment>
<evidence type="ECO:0000313" key="15">
    <source>
        <dbReference type="EMBL" id="ORZ31440.1"/>
    </source>
</evidence>
<dbReference type="Proteomes" id="UP000193411">
    <property type="component" value="Unassembled WGS sequence"/>
</dbReference>
<name>A0A1Y2HA18_9FUNG</name>
<evidence type="ECO:0000256" key="4">
    <source>
        <dbReference type="ARBA" id="ARBA00022598"/>
    </source>
</evidence>
<dbReference type="InterPro" id="IPR005809">
    <property type="entry name" value="Succ_CoA_ligase-like_bsu"/>
</dbReference>
<keyword evidence="5" id="KW-0479">Metal-binding</keyword>
<dbReference type="GO" id="GO:0005524">
    <property type="term" value="F:ATP binding"/>
    <property type="evidence" value="ECO:0007669"/>
    <property type="project" value="UniProtKB-KW"/>
</dbReference>
<dbReference type="InterPro" id="IPR005811">
    <property type="entry name" value="SUCC_ACL_C"/>
</dbReference>
<sequence>MFRTTVARAVAAVRPAAPRRNLSVHEYISVDLLQKYGVKTPRGGIAKTPSEAAQVARSLGTDDLVIKAQVLAGGRGKGHFTSGLQGGVKVCYEQAEVAKYAEKMLGHTLVTKQTGAAGKPCNTVYIAERLYPRREYYFAILMDRKHQGPVLVGSNQGGVNIEEVAEKDPNAIVTLPVDINVGLTRDQALDMAKRMGFPTKAQADAAETFLKLYNVFIEKDATMVEINPLSEVSTGDVVCMDAKIGFDDNADFRQADVFAKRDVTQEDAREVKAAEAKLNYIGLDGNIGCLVNGAGLAMATMDIIKLHGGDPANFLDVGGSATTQQVTDAFKIISSDPRVTAILVNIFGGIMRCDVIAQGVIEASQKLDLKIPLIVRLQGTKVDEAKQLIKQSGLKIVSEDDLDEAAKKAVALSQITQIAKGANVNVSFA</sequence>
<evidence type="ECO:0000256" key="11">
    <source>
        <dbReference type="ARBA" id="ARBA00063570"/>
    </source>
</evidence>
<dbReference type="InterPro" id="IPR017866">
    <property type="entry name" value="Succ-CoA_synthase_bsu_CS"/>
</dbReference>
<dbReference type="InterPro" id="IPR013650">
    <property type="entry name" value="ATP-grasp_succ-CoA_synth-type"/>
</dbReference>
<dbReference type="Gene3D" id="3.40.50.261">
    <property type="entry name" value="Succinyl-CoA synthetase domains"/>
    <property type="match status" value="1"/>
</dbReference>
<keyword evidence="9" id="KW-0809">Transit peptide</keyword>
<protein>
    <recommendedName>
        <fullName evidence="12">Succinate-CoA ligase subunit beta</fullName>
        <ecNumber evidence="12">6.2.1.-</ecNumber>
    </recommendedName>
</protein>
<dbReference type="EC" id="6.2.1.-" evidence="12"/>
<reference evidence="15 16" key="1">
    <citation type="submission" date="2016-07" db="EMBL/GenBank/DDBJ databases">
        <title>Pervasive Adenine N6-methylation of Active Genes in Fungi.</title>
        <authorList>
            <consortium name="DOE Joint Genome Institute"/>
            <person name="Mondo S.J."/>
            <person name="Dannebaum R.O."/>
            <person name="Kuo R.C."/>
            <person name="Labutti K."/>
            <person name="Haridas S."/>
            <person name="Kuo A."/>
            <person name="Salamov A."/>
            <person name="Ahrendt S.R."/>
            <person name="Lipzen A."/>
            <person name="Sullivan W."/>
            <person name="Andreopoulos W.B."/>
            <person name="Clum A."/>
            <person name="Lindquist E."/>
            <person name="Daum C."/>
            <person name="Ramamoorthy G.K."/>
            <person name="Gryganskyi A."/>
            <person name="Culley D."/>
            <person name="Magnuson J.K."/>
            <person name="James T.Y."/>
            <person name="O'Malley M.A."/>
            <person name="Stajich J.E."/>
            <person name="Spatafora J.W."/>
            <person name="Visel A."/>
            <person name="Grigoriev I.V."/>
        </authorList>
    </citation>
    <scope>NUCLEOTIDE SEQUENCE [LARGE SCALE GENOMIC DNA]</scope>
    <source>
        <strain evidence="15 16">PL171</strain>
    </source>
</reference>
<keyword evidence="8" id="KW-0460">Magnesium</keyword>
<organism evidence="15 16">
    <name type="scientific">Catenaria anguillulae PL171</name>
    <dbReference type="NCBI Taxonomy" id="765915"/>
    <lineage>
        <taxon>Eukaryota</taxon>
        <taxon>Fungi</taxon>
        <taxon>Fungi incertae sedis</taxon>
        <taxon>Blastocladiomycota</taxon>
        <taxon>Blastocladiomycetes</taxon>
        <taxon>Blastocladiales</taxon>
        <taxon>Catenariaceae</taxon>
        <taxon>Catenaria</taxon>
    </lineage>
</organism>
<evidence type="ECO:0000259" key="13">
    <source>
        <dbReference type="Pfam" id="PF00549"/>
    </source>
</evidence>
<evidence type="ECO:0000256" key="5">
    <source>
        <dbReference type="ARBA" id="ARBA00022723"/>
    </source>
</evidence>
<dbReference type="InterPro" id="IPR013815">
    <property type="entry name" value="ATP_grasp_subdomain_1"/>
</dbReference>
<proteinExistence type="inferred from homology"/>
<dbReference type="Pfam" id="PF08442">
    <property type="entry name" value="ATP-grasp_2"/>
    <property type="match status" value="1"/>
</dbReference>
<dbReference type="NCBIfam" id="NF001913">
    <property type="entry name" value="PRK00696.1"/>
    <property type="match status" value="1"/>
</dbReference>
<dbReference type="HAMAP" id="MF_03220">
    <property type="entry name" value="Succ_CoA_betaA_euk"/>
    <property type="match status" value="1"/>
</dbReference>
<dbReference type="GO" id="GO:0006104">
    <property type="term" value="P:succinyl-CoA metabolic process"/>
    <property type="evidence" value="ECO:0007669"/>
    <property type="project" value="TreeGrafter"/>
</dbReference>
<evidence type="ECO:0000256" key="7">
    <source>
        <dbReference type="ARBA" id="ARBA00022840"/>
    </source>
</evidence>
<dbReference type="EMBL" id="MCFL01000060">
    <property type="protein sequence ID" value="ORZ31440.1"/>
    <property type="molecule type" value="Genomic_DNA"/>
</dbReference>
<evidence type="ECO:0000256" key="1">
    <source>
        <dbReference type="ARBA" id="ARBA00001946"/>
    </source>
</evidence>